<dbReference type="Proteomes" id="UP000625682">
    <property type="component" value="Unassembled WGS sequence"/>
</dbReference>
<dbReference type="NCBIfam" id="TIGR04416">
    <property type="entry name" value="group_II_RT_mat"/>
    <property type="match status" value="1"/>
</dbReference>
<dbReference type="GO" id="GO:0003964">
    <property type="term" value="F:RNA-directed DNA polymerase activity"/>
    <property type="evidence" value="ECO:0007669"/>
    <property type="project" value="UniProtKB-KW"/>
</dbReference>
<dbReference type="InterPro" id="IPR025960">
    <property type="entry name" value="RVT_N"/>
</dbReference>
<dbReference type="InterPro" id="IPR030931">
    <property type="entry name" value="Group_II_RT_mat"/>
</dbReference>
<evidence type="ECO:0000313" key="4">
    <source>
        <dbReference type="Proteomes" id="UP000625682"/>
    </source>
</evidence>
<feature type="compositionally biased region" description="Polar residues" evidence="1">
    <location>
        <begin position="1"/>
        <end position="15"/>
    </location>
</feature>
<accession>A0A917KLT2</accession>
<dbReference type="InterPro" id="IPR000477">
    <property type="entry name" value="RT_dom"/>
</dbReference>
<dbReference type="PANTHER" id="PTHR34047:SF10">
    <property type="entry name" value="GROUP II INTRON-ASSOCIATED OPEN READING FRAME"/>
    <property type="match status" value="1"/>
</dbReference>
<keyword evidence="4" id="KW-1185">Reference proteome</keyword>
<reference evidence="3" key="1">
    <citation type="journal article" date="2014" name="Int. J. Syst. Evol. Microbiol.">
        <title>Complete genome sequence of Corynebacterium casei LMG S-19264T (=DSM 44701T), isolated from a smear-ripened cheese.</title>
        <authorList>
            <consortium name="US DOE Joint Genome Institute (JGI-PGF)"/>
            <person name="Walter F."/>
            <person name="Albersmeier A."/>
            <person name="Kalinowski J."/>
            <person name="Ruckert C."/>
        </authorList>
    </citation>
    <scope>NUCLEOTIDE SEQUENCE</scope>
    <source>
        <strain evidence="3">CGMCC 4.7272</strain>
    </source>
</reference>
<dbReference type="Pfam" id="PF01844">
    <property type="entry name" value="HNH"/>
    <property type="match status" value="1"/>
</dbReference>
<dbReference type="InterPro" id="IPR003615">
    <property type="entry name" value="HNH_nuc"/>
</dbReference>
<dbReference type="GO" id="GO:0008270">
    <property type="term" value="F:zinc ion binding"/>
    <property type="evidence" value="ECO:0007669"/>
    <property type="project" value="InterPro"/>
</dbReference>
<organism evidence="3 4">
    <name type="scientific">Streptomyces lacrimifluminis</name>
    <dbReference type="NCBI Taxonomy" id="1500077"/>
    <lineage>
        <taxon>Bacteria</taxon>
        <taxon>Bacillati</taxon>
        <taxon>Actinomycetota</taxon>
        <taxon>Actinomycetes</taxon>
        <taxon>Kitasatosporales</taxon>
        <taxon>Streptomycetaceae</taxon>
        <taxon>Streptomyces</taxon>
    </lineage>
</organism>
<dbReference type="EMBL" id="BMMU01000003">
    <property type="protein sequence ID" value="GGJ16728.1"/>
    <property type="molecule type" value="Genomic_DNA"/>
</dbReference>
<comment type="caution">
    <text evidence="3">The sequence shown here is derived from an EMBL/GenBank/DDBJ whole genome shotgun (WGS) entry which is preliminary data.</text>
</comment>
<dbReference type="AlphaFoldDB" id="A0A917KLT2"/>
<dbReference type="InterPro" id="IPR043502">
    <property type="entry name" value="DNA/RNA_pol_sf"/>
</dbReference>
<dbReference type="GO" id="GO:0003676">
    <property type="term" value="F:nucleic acid binding"/>
    <property type="evidence" value="ECO:0007669"/>
    <property type="project" value="InterPro"/>
</dbReference>
<keyword evidence="3" id="KW-0808">Transferase</keyword>
<dbReference type="PROSITE" id="PS50878">
    <property type="entry name" value="RT_POL"/>
    <property type="match status" value="1"/>
</dbReference>
<feature type="region of interest" description="Disordered" evidence="1">
    <location>
        <begin position="1"/>
        <end position="22"/>
    </location>
</feature>
<proteinExistence type="predicted"/>
<evidence type="ECO:0000256" key="1">
    <source>
        <dbReference type="SAM" id="MobiDB-lite"/>
    </source>
</evidence>
<reference evidence="3" key="2">
    <citation type="submission" date="2020-09" db="EMBL/GenBank/DDBJ databases">
        <authorList>
            <person name="Sun Q."/>
            <person name="Zhou Y."/>
        </authorList>
    </citation>
    <scope>NUCLEOTIDE SEQUENCE</scope>
    <source>
        <strain evidence="3">CGMCC 4.7272</strain>
    </source>
</reference>
<dbReference type="GO" id="GO:0004519">
    <property type="term" value="F:endonuclease activity"/>
    <property type="evidence" value="ECO:0007669"/>
    <property type="project" value="InterPro"/>
</dbReference>
<dbReference type="Gene3D" id="1.10.30.50">
    <property type="match status" value="1"/>
</dbReference>
<evidence type="ECO:0000259" key="2">
    <source>
        <dbReference type="PROSITE" id="PS50878"/>
    </source>
</evidence>
<feature type="domain" description="Reverse transcriptase" evidence="2">
    <location>
        <begin position="102"/>
        <end position="338"/>
    </location>
</feature>
<dbReference type="SUPFAM" id="SSF56672">
    <property type="entry name" value="DNA/RNA polymerases"/>
    <property type="match status" value="1"/>
</dbReference>
<name>A0A917KLT2_9ACTN</name>
<keyword evidence="3" id="KW-0548">Nucleotidyltransferase</keyword>
<gene>
    <name evidence="3" type="ORF">GCM10012282_11100</name>
</gene>
<dbReference type="CDD" id="cd01651">
    <property type="entry name" value="RT_G2_intron"/>
    <property type="match status" value="1"/>
</dbReference>
<protein>
    <submittedName>
        <fullName evidence="3">Group II intron reverse transcriptase/maturase</fullName>
    </submittedName>
</protein>
<keyword evidence="3" id="KW-0695">RNA-directed DNA polymerase</keyword>
<dbReference type="CDD" id="cd00085">
    <property type="entry name" value="HNHc"/>
    <property type="match status" value="1"/>
</dbReference>
<evidence type="ECO:0000313" key="3">
    <source>
        <dbReference type="EMBL" id="GGJ16728.1"/>
    </source>
</evidence>
<dbReference type="Pfam" id="PF13655">
    <property type="entry name" value="RVT_N"/>
    <property type="match status" value="1"/>
</dbReference>
<dbReference type="Pfam" id="PF00078">
    <property type="entry name" value="RVT_1"/>
    <property type="match status" value="1"/>
</dbReference>
<dbReference type="InterPro" id="IPR013597">
    <property type="entry name" value="Mat_intron_G2"/>
</dbReference>
<sequence length="586" mass="66693">MNETSVEGDVNSRNGTPDFAADWHGTDWAKVENEVRRLRQRIFKASQAGDLAKVRNLQKLMLRSHSNTLQSVRRVTQQSTGRRTAGVDGEKVLTPERRGRLAAEVSENSASKARPVRRVFIPKANGKTRPLGIPTIRDRVEQARVKNALEPEWEAIFDPRSYGFRPGRGCHDALEMIHTVVSRGKRKWVLEADLEAAFDRIDHGHLMSQLGSFPARKAVRGWLRAGVLEGRTYSATVEGTPQGGVISPLLMNIALNGMETAVGVRTKVVKGMLKTHLDSPVLVRYADDFVVMYHEERDAHEGMLKLRDWLGPRGLTLNEGKTGVIRTTEGFDFLGMNVRTYRNGSTLLRPTRKAVQRARKRIKEIITIHGGNETAITAKLNPFIRGWCAYYSPVSARAEYRALDAYVFRTLWKWALNRHRRKGRVWVANRYWGHQNPSRPKDRWVFGPRDGTYLLKFGWTQTRYRRGVPANVSKDDPAKAEYWANRTRKRGMPQTERKLVIRLAVRQKGLCPGCGLDLMEGAGYEPDNLRDWVAWFDRSRRAFNVHHVIHKVNGGSDDLNNLELRHTECHQQLHAGGHDRSESARS</sequence>
<dbReference type="PANTHER" id="PTHR34047">
    <property type="entry name" value="NUCLEAR INTRON MATURASE 1, MITOCHONDRIAL-RELATED"/>
    <property type="match status" value="1"/>
</dbReference>
<dbReference type="InterPro" id="IPR002711">
    <property type="entry name" value="HNH"/>
</dbReference>
<dbReference type="InterPro" id="IPR051083">
    <property type="entry name" value="GrpII_Intron_Splice-Mob/Def"/>
</dbReference>
<dbReference type="Pfam" id="PF08388">
    <property type="entry name" value="GIIM"/>
    <property type="match status" value="1"/>
</dbReference>